<keyword evidence="1" id="KW-0812">Transmembrane</keyword>
<feature type="transmembrane region" description="Helical" evidence="1">
    <location>
        <begin position="206"/>
        <end position="225"/>
    </location>
</feature>
<evidence type="ECO:0008006" key="4">
    <source>
        <dbReference type="Google" id="ProtNLM"/>
    </source>
</evidence>
<keyword evidence="1" id="KW-0472">Membrane</keyword>
<keyword evidence="3" id="KW-1185">Reference proteome</keyword>
<sequence>MELSPRRMRARPAPATVAAESWFLQRGLPAVLTKRSRWRRLWSRSAPALAAYAAFHCWTFPLFLITNGEDVNIGENPTARDWVVLTIVALAPVLIVGVGWLVSRMADSRLRAIAATVAVSIVGVVIVVETDPSHLPGAAIFAALVLLVTASGIGSVVGWALRITVSQVATMGALAVRALPVVLLTTLVFFNGNVWLMAATIGAERLGLAIAFLLGIAAAFVVSATRERVRPMLQSAAAMPKDCDRLAHTPFATLPDSAGSPPLTRAERVNMVFVLAVSQLVQIMVVALLTAVIYVILGLIVLSAALLNEWTRGAPSSSTVLGLTFPVPDSLIHLCLFLGALTFMYISARAVDDDEYRSTFVDPLIDDLHATLIARNRYHASIGGNPRIDAAERSD</sequence>
<feature type="transmembrane region" description="Helical" evidence="1">
    <location>
        <begin position="273"/>
        <end position="306"/>
    </location>
</feature>
<feature type="transmembrane region" description="Helical" evidence="1">
    <location>
        <begin position="110"/>
        <end position="128"/>
    </location>
</feature>
<organism evidence="2 3">
    <name type="scientific">Mycobacterium attenuatum</name>
    <dbReference type="NCBI Taxonomy" id="2341086"/>
    <lineage>
        <taxon>Bacteria</taxon>
        <taxon>Bacillati</taxon>
        <taxon>Actinomycetota</taxon>
        <taxon>Actinomycetes</taxon>
        <taxon>Mycobacteriales</taxon>
        <taxon>Mycobacteriaceae</taxon>
        <taxon>Mycobacterium</taxon>
    </lineage>
</organism>
<proteinExistence type="predicted"/>
<dbReference type="RefSeq" id="WP_211186453.1">
    <property type="nucleotide sequence ID" value="NZ_UPHP01000080.1"/>
</dbReference>
<dbReference type="EMBL" id="UPHP01000080">
    <property type="protein sequence ID" value="VBA39804.1"/>
    <property type="molecule type" value="Genomic_DNA"/>
</dbReference>
<feature type="transmembrane region" description="Helical" evidence="1">
    <location>
        <begin position="41"/>
        <end position="62"/>
    </location>
</feature>
<feature type="transmembrane region" description="Helical" evidence="1">
    <location>
        <begin position="330"/>
        <end position="348"/>
    </location>
</feature>
<feature type="transmembrane region" description="Helical" evidence="1">
    <location>
        <begin position="82"/>
        <end position="103"/>
    </location>
</feature>
<reference evidence="2 3" key="1">
    <citation type="submission" date="2018-09" db="EMBL/GenBank/DDBJ databases">
        <authorList>
            <person name="Tagini F."/>
        </authorList>
    </citation>
    <scope>NUCLEOTIDE SEQUENCE [LARGE SCALE GENOMIC DNA]</scope>
    <source>
        <strain evidence="2 3">MK136</strain>
    </source>
</reference>
<keyword evidence="1" id="KW-1133">Transmembrane helix</keyword>
<evidence type="ECO:0000313" key="2">
    <source>
        <dbReference type="EMBL" id="VBA39804.1"/>
    </source>
</evidence>
<accession>A0A498Q4H9</accession>
<dbReference type="Proteomes" id="UP000273307">
    <property type="component" value="Unassembled WGS sequence"/>
</dbReference>
<protein>
    <recommendedName>
        <fullName evidence="4">Integral membrane protein</fullName>
    </recommendedName>
</protein>
<gene>
    <name evidence="2" type="ORF">LAUMK136_03176</name>
</gene>
<feature type="transmembrane region" description="Helical" evidence="1">
    <location>
        <begin position="173"/>
        <end position="194"/>
    </location>
</feature>
<evidence type="ECO:0000313" key="3">
    <source>
        <dbReference type="Proteomes" id="UP000273307"/>
    </source>
</evidence>
<evidence type="ECO:0000256" key="1">
    <source>
        <dbReference type="SAM" id="Phobius"/>
    </source>
</evidence>
<name>A0A498Q4H9_9MYCO</name>
<feature type="transmembrane region" description="Helical" evidence="1">
    <location>
        <begin position="140"/>
        <end position="161"/>
    </location>
</feature>
<dbReference type="AlphaFoldDB" id="A0A498Q4H9"/>